<dbReference type="PANTHER" id="PTHR14503:SF4">
    <property type="entry name" value="LARGE RIBOSOMAL SUBUNIT PROTEIN BL34M"/>
    <property type="match status" value="1"/>
</dbReference>
<dbReference type="InterPro" id="IPR000271">
    <property type="entry name" value="Ribosomal_bL34"/>
</dbReference>
<comment type="similarity">
    <text evidence="1">Belongs to the bacterial ribosomal protein bL34 family.</text>
</comment>
<evidence type="ECO:0000313" key="5">
    <source>
        <dbReference type="Proteomes" id="UP000191285"/>
    </source>
</evidence>
<evidence type="ECO:0000313" key="4">
    <source>
        <dbReference type="EMBL" id="OQE27785.1"/>
    </source>
</evidence>
<protein>
    <recommendedName>
        <fullName evidence="6">Ribosomal protein L34</fullName>
    </recommendedName>
</protein>
<evidence type="ECO:0000256" key="1">
    <source>
        <dbReference type="ARBA" id="ARBA00010111"/>
    </source>
</evidence>
<dbReference type="Pfam" id="PF00468">
    <property type="entry name" value="Ribosomal_L34"/>
    <property type="match status" value="1"/>
</dbReference>
<keyword evidence="2" id="KW-0689">Ribosomal protein</keyword>
<dbReference type="STRING" id="303698.A0A1V6TN02"/>
<name>A0A1V6TN02_9EURO</name>
<dbReference type="EMBL" id="MLKD01000004">
    <property type="protein sequence ID" value="OQE27785.1"/>
    <property type="molecule type" value="Genomic_DNA"/>
</dbReference>
<dbReference type="AlphaFoldDB" id="A0A1V6TN02"/>
<organism evidence="4 5">
    <name type="scientific">Penicillium steckii</name>
    <dbReference type="NCBI Taxonomy" id="303698"/>
    <lineage>
        <taxon>Eukaryota</taxon>
        <taxon>Fungi</taxon>
        <taxon>Dikarya</taxon>
        <taxon>Ascomycota</taxon>
        <taxon>Pezizomycotina</taxon>
        <taxon>Eurotiomycetes</taxon>
        <taxon>Eurotiomycetidae</taxon>
        <taxon>Eurotiales</taxon>
        <taxon>Aspergillaceae</taxon>
        <taxon>Penicillium</taxon>
    </lineage>
</organism>
<dbReference type="GO" id="GO:0005762">
    <property type="term" value="C:mitochondrial large ribosomal subunit"/>
    <property type="evidence" value="ECO:0007669"/>
    <property type="project" value="TreeGrafter"/>
</dbReference>
<keyword evidence="5" id="KW-1185">Reference proteome</keyword>
<dbReference type="GO" id="GO:0006412">
    <property type="term" value="P:translation"/>
    <property type="evidence" value="ECO:0007669"/>
    <property type="project" value="InterPro"/>
</dbReference>
<evidence type="ECO:0008006" key="6">
    <source>
        <dbReference type="Google" id="ProtNLM"/>
    </source>
</evidence>
<gene>
    <name evidence="4" type="ORF">PENSTE_c004G00045</name>
</gene>
<reference evidence="5" key="1">
    <citation type="journal article" date="2017" name="Nat. Microbiol.">
        <title>Global analysis of biosynthetic gene clusters reveals vast potential of secondary metabolite production in Penicillium species.</title>
        <authorList>
            <person name="Nielsen J.C."/>
            <person name="Grijseels S."/>
            <person name="Prigent S."/>
            <person name="Ji B."/>
            <person name="Dainat J."/>
            <person name="Nielsen K.F."/>
            <person name="Frisvad J.C."/>
            <person name="Workman M."/>
            <person name="Nielsen J."/>
        </authorList>
    </citation>
    <scope>NUCLEOTIDE SEQUENCE [LARGE SCALE GENOMIC DNA]</scope>
    <source>
        <strain evidence="5">IBT 24891</strain>
    </source>
</reference>
<dbReference type="Proteomes" id="UP000191285">
    <property type="component" value="Unassembled WGS sequence"/>
</dbReference>
<dbReference type="Gene3D" id="1.10.287.3980">
    <property type="match status" value="1"/>
</dbReference>
<proteinExistence type="inferred from homology"/>
<dbReference type="OrthoDB" id="431691at2759"/>
<comment type="caution">
    <text evidence="4">The sequence shown here is derived from an EMBL/GenBank/DDBJ whole genome shotgun (WGS) entry which is preliminary data.</text>
</comment>
<sequence length="143" mass="15853">MLCFRCRAVPSLRASVSTPRALMYSASPFAVQSKAITSAFPSARPFSSTLLSTPVRPQQTQMLSRLPSTTLSATPSASSLLSQQSQQSRAFSATAHLGVKRNTFNPSRRVQKRRSGFLARNRSQKGRLVLIRRRLKGRKAMSW</sequence>
<dbReference type="NCBIfam" id="TIGR01030">
    <property type="entry name" value="rpmH_bact"/>
    <property type="match status" value="1"/>
</dbReference>
<dbReference type="PANTHER" id="PTHR14503">
    <property type="entry name" value="MITOCHONDRIAL RIBOSOMAL PROTEIN 34 FAMILY MEMBER"/>
    <property type="match status" value="1"/>
</dbReference>
<evidence type="ECO:0000256" key="2">
    <source>
        <dbReference type="ARBA" id="ARBA00022980"/>
    </source>
</evidence>
<accession>A0A1V6TN02</accession>
<dbReference type="HAMAP" id="MF_00391">
    <property type="entry name" value="Ribosomal_bL34"/>
    <property type="match status" value="1"/>
</dbReference>
<evidence type="ECO:0000256" key="3">
    <source>
        <dbReference type="ARBA" id="ARBA00023274"/>
    </source>
</evidence>
<dbReference type="GO" id="GO:0003735">
    <property type="term" value="F:structural constituent of ribosome"/>
    <property type="evidence" value="ECO:0007669"/>
    <property type="project" value="InterPro"/>
</dbReference>
<keyword evidence="3" id="KW-0687">Ribonucleoprotein</keyword>